<evidence type="ECO:0000313" key="2">
    <source>
        <dbReference type="EMBL" id="KAF2145770.1"/>
    </source>
</evidence>
<proteinExistence type="predicted"/>
<dbReference type="Proteomes" id="UP000799438">
    <property type="component" value="Unassembled WGS sequence"/>
</dbReference>
<feature type="compositionally biased region" description="Low complexity" evidence="1">
    <location>
        <begin position="206"/>
        <end position="219"/>
    </location>
</feature>
<evidence type="ECO:0008006" key="4">
    <source>
        <dbReference type="Google" id="ProtNLM"/>
    </source>
</evidence>
<evidence type="ECO:0000313" key="3">
    <source>
        <dbReference type="Proteomes" id="UP000799438"/>
    </source>
</evidence>
<accession>A0A6A6BNR8</accession>
<name>A0A6A6BNR8_9PEZI</name>
<feature type="region of interest" description="Disordered" evidence="1">
    <location>
        <begin position="83"/>
        <end position="127"/>
    </location>
</feature>
<organism evidence="2 3">
    <name type="scientific">Aplosporella prunicola CBS 121167</name>
    <dbReference type="NCBI Taxonomy" id="1176127"/>
    <lineage>
        <taxon>Eukaryota</taxon>
        <taxon>Fungi</taxon>
        <taxon>Dikarya</taxon>
        <taxon>Ascomycota</taxon>
        <taxon>Pezizomycotina</taxon>
        <taxon>Dothideomycetes</taxon>
        <taxon>Dothideomycetes incertae sedis</taxon>
        <taxon>Botryosphaeriales</taxon>
        <taxon>Aplosporellaceae</taxon>
        <taxon>Aplosporella</taxon>
    </lineage>
</organism>
<evidence type="ECO:0000256" key="1">
    <source>
        <dbReference type="SAM" id="MobiDB-lite"/>
    </source>
</evidence>
<dbReference type="RefSeq" id="XP_033401482.1">
    <property type="nucleotide sequence ID" value="XM_033541798.1"/>
</dbReference>
<feature type="region of interest" description="Disordered" evidence="1">
    <location>
        <begin position="1"/>
        <end position="66"/>
    </location>
</feature>
<dbReference type="OrthoDB" id="5398854at2759"/>
<dbReference type="GeneID" id="54299295"/>
<sequence length="420" mass="47928">MYSTQYPAPPPGYMPFDYRTPPVSPSPGVHGYYSPRYSVHTATPSPRASPKHHSRRASQQDLPNYGAYTFRVPSQYYSTAYSTPRYASRSRESTPQRSDFVSGSTRTRPRSRSYRDPDGAASGGDCSCKHCHCGDKNRTGARSQYGHRKVVVDDADDDVYDDYAYRTPPPPYEAHTSYRETYKPFYDQVPTYTEFEATPRPRPRRSSQSARFSQQQQQQTPPPKRPSSSTKAPPPQATEEDARRAGIPAGYSYKNWDPTEEPIMLLGSVFDANSLGKWIYDWTVFHHGPATPMSEVAGELWLLLIQLAGKVRRAEECMAKIRKQESRELVGDFLESGERLWSRFSKLLKACENYMWRAAKRENGDKKPVSMGKNSGCEFVDSIFGRDRELEKTEKLMTGMRLWSMRFDANCEDILRYPSA</sequence>
<protein>
    <recommendedName>
        <fullName evidence="4">Vegetative cell wall protein gp1</fullName>
    </recommendedName>
</protein>
<reference evidence="2" key="1">
    <citation type="journal article" date="2020" name="Stud. Mycol.">
        <title>101 Dothideomycetes genomes: a test case for predicting lifestyles and emergence of pathogens.</title>
        <authorList>
            <person name="Haridas S."/>
            <person name="Albert R."/>
            <person name="Binder M."/>
            <person name="Bloem J."/>
            <person name="Labutti K."/>
            <person name="Salamov A."/>
            <person name="Andreopoulos B."/>
            <person name="Baker S."/>
            <person name="Barry K."/>
            <person name="Bills G."/>
            <person name="Bluhm B."/>
            <person name="Cannon C."/>
            <person name="Castanera R."/>
            <person name="Culley D."/>
            <person name="Daum C."/>
            <person name="Ezra D."/>
            <person name="Gonzalez J."/>
            <person name="Henrissat B."/>
            <person name="Kuo A."/>
            <person name="Liang C."/>
            <person name="Lipzen A."/>
            <person name="Lutzoni F."/>
            <person name="Magnuson J."/>
            <person name="Mondo S."/>
            <person name="Nolan M."/>
            <person name="Ohm R."/>
            <person name="Pangilinan J."/>
            <person name="Park H.-J."/>
            <person name="Ramirez L."/>
            <person name="Alfaro M."/>
            <person name="Sun H."/>
            <person name="Tritt A."/>
            <person name="Yoshinaga Y."/>
            <person name="Zwiers L.-H."/>
            <person name="Turgeon B."/>
            <person name="Goodwin S."/>
            <person name="Spatafora J."/>
            <person name="Crous P."/>
            <person name="Grigoriev I."/>
        </authorList>
    </citation>
    <scope>NUCLEOTIDE SEQUENCE</scope>
    <source>
        <strain evidence="2">CBS 121167</strain>
    </source>
</reference>
<dbReference type="AlphaFoldDB" id="A0A6A6BNR8"/>
<feature type="region of interest" description="Disordered" evidence="1">
    <location>
        <begin position="194"/>
        <end position="253"/>
    </location>
</feature>
<keyword evidence="3" id="KW-1185">Reference proteome</keyword>
<dbReference type="EMBL" id="ML995477">
    <property type="protein sequence ID" value="KAF2145770.1"/>
    <property type="molecule type" value="Genomic_DNA"/>
</dbReference>
<gene>
    <name evidence="2" type="ORF">K452DRAFT_295341</name>
</gene>